<dbReference type="SUPFAM" id="SSF55797">
    <property type="entry name" value="PR-1-like"/>
    <property type="match status" value="1"/>
</dbReference>
<accession>A0ABW7UG69</accession>
<organism evidence="4 5">
    <name type="scientific">Streptomyces litmocidini</name>
    <dbReference type="NCBI Taxonomy" id="67318"/>
    <lineage>
        <taxon>Bacteria</taxon>
        <taxon>Bacillati</taxon>
        <taxon>Actinomycetota</taxon>
        <taxon>Actinomycetes</taxon>
        <taxon>Kitasatosporales</taxon>
        <taxon>Streptomycetaceae</taxon>
        <taxon>Streptomyces</taxon>
    </lineage>
</organism>
<comment type="caution">
    <text evidence="4">The sequence shown here is derived from an EMBL/GenBank/DDBJ whole genome shotgun (WGS) entry which is preliminary data.</text>
</comment>
<dbReference type="PANTHER" id="PTHR31157:SF1">
    <property type="entry name" value="SCP DOMAIN-CONTAINING PROTEIN"/>
    <property type="match status" value="1"/>
</dbReference>
<dbReference type="InterPro" id="IPR035940">
    <property type="entry name" value="CAP_sf"/>
</dbReference>
<feature type="region of interest" description="Disordered" evidence="1">
    <location>
        <begin position="75"/>
        <end position="98"/>
    </location>
</feature>
<dbReference type="RefSeq" id="WP_398713286.1">
    <property type="nucleotide sequence ID" value="NZ_JBIRUI010000024.1"/>
</dbReference>
<feature type="compositionally biased region" description="Basic residues" evidence="1">
    <location>
        <begin position="29"/>
        <end position="48"/>
    </location>
</feature>
<dbReference type="Proteomes" id="UP001611339">
    <property type="component" value="Unassembled WGS sequence"/>
</dbReference>
<evidence type="ECO:0000256" key="1">
    <source>
        <dbReference type="SAM" id="MobiDB-lite"/>
    </source>
</evidence>
<evidence type="ECO:0000313" key="4">
    <source>
        <dbReference type="EMBL" id="MFI1718637.1"/>
    </source>
</evidence>
<evidence type="ECO:0000313" key="5">
    <source>
        <dbReference type="Proteomes" id="UP001611339"/>
    </source>
</evidence>
<dbReference type="CDD" id="cd05379">
    <property type="entry name" value="CAP_bacterial"/>
    <property type="match status" value="1"/>
</dbReference>
<dbReference type="Pfam" id="PF00188">
    <property type="entry name" value="CAP"/>
    <property type="match status" value="1"/>
</dbReference>
<proteinExistence type="predicted"/>
<protein>
    <submittedName>
        <fullName evidence="4">CAP domain-containing protein</fullName>
    </submittedName>
</protein>
<dbReference type="Gene3D" id="3.40.33.10">
    <property type="entry name" value="CAP"/>
    <property type="match status" value="1"/>
</dbReference>
<reference evidence="4 5" key="1">
    <citation type="submission" date="2024-10" db="EMBL/GenBank/DDBJ databases">
        <title>The Natural Products Discovery Center: Release of the First 8490 Sequenced Strains for Exploring Actinobacteria Biosynthetic Diversity.</title>
        <authorList>
            <person name="Kalkreuter E."/>
            <person name="Kautsar S.A."/>
            <person name="Yang D."/>
            <person name="Bader C.D."/>
            <person name="Teijaro C.N."/>
            <person name="Fluegel L."/>
            <person name="Davis C.M."/>
            <person name="Simpson J.R."/>
            <person name="Lauterbach L."/>
            <person name="Steele A.D."/>
            <person name="Gui C."/>
            <person name="Meng S."/>
            <person name="Li G."/>
            <person name="Viehrig K."/>
            <person name="Ye F."/>
            <person name="Su P."/>
            <person name="Kiefer A.F."/>
            <person name="Nichols A."/>
            <person name="Cepeda A.J."/>
            <person name="Yan W."/>
            <person name="Fan B."/>
            <person name="Jiang Y."/>
            <person name="Adhikari A."/>
            <person name="Zheng C.-J."/>
            <person name="Schuster L."/>
            <person name="Cowan T.M."/>
            <person name="Smanski M.J."/>
            <person name="Chevrette M.G."/>
            <person name="De Carvalho L.P.S."/>
            <person name="Shen B."/>
        </authorList>
    </citation>
    <scope>NUCLEOTIDE SEQUENCE [LARGE SCALE GENOMIC DNA]</scope>
    <source>
        <strain evidence="4 5">NPDC020602</strain>
    </source>
</reference>
<keyword evidence="5" id="KW-1185">Reference proteome</keyword>
<evidence type="ECO:0000256" key="2">
    <source>
        <dbReference type="SAM" id="Phobius"/>
    </source>
</evidence>
<feature type="region of interest" description="Disordered" evidence="1">
    <location>
        <begin position="1"/>
        <end position="48"/>
    </location>
</feature>
<dbReference type="EMBL" id="JBIRUI010000024">
    <property type="protein sequence ID" value="MFI1718637.1"/>
    <property type="molecule type" value="Genomic_DNA"/>
</dbReference>
<feature type="domain" description="SCP" evidence="3">
    <location>
        <begin position="110"/>
        <end position="224"/>
    </location>
</feature>
<evidence type="ECO:0000259" key="3">
    <source>
        <dbReference type="Pfam" id="PF00188"/>
    </source>
</evidence>
<feature type="compositionally biased region" description="Basic and acidic residues" evidence="1">
    <location>
        <begin position="7"/>
        <end position="26"/>
    </location>
</feature>
<dbReference type="PANTHER" id="PTHR31157">
    <property type="entry name" value="SCP DOMAIN-CONTAINING PROTEIN"/>
    <property type="match status" value="1"/>
</dbReference>
<dbReference type="InterPro" id="IPR014044">
    <property type="entry name" value="CAP_dom"/>
</dbReference>
<name>A0ABW7UG69_9ACTN</name>
<keyword evidence="2" id="KW-0812">Transmembrane</keyword>
<feature type="compositionally biased region" description="Low complexity" evidence="1">
    <location>
        <begin position="75"/>
        <end position="96"/>
    </location>
</feature>
<feature type="transmembrane region" description="Helical" evidence="2">
    <location>
        <begin position="49"/>
        <end position="73"/>
    </location>
</feature>
<keyword evidence="2" id="KW-0472">Membrane</keyword>
<keyword evidence="2" id="KW-1133">Transmembrane helix</keyword>
<gene>
    <name evidence="4" type="ORF">ACH407_34400</name>
</gene>
<sequence length="228" mass="24408">MRHHDRPGHSEAPEHPAHPGRPDGLRPRAGGRHRRPGGARRRGPRRPSFRTAVVLAGSAAVVLTVVTGTYVAAPATGTPAADAPVAAPREATAPERATGKAARFVRDVVALVNAERERAGCGPLRSEGHLRDAAQGHADDMAARGYYEHHSPEGRDAGDRMSGAGYEWSAWGENIHRGPKTPARAMEDWMDSPGHRANILNCSFKDIGVGVTLAANGPWWVQDFGARR</sequence>